<dbReference type="AlphaFoldDB" id="A0A4D6HM02"/>
<dbReference type="KEGG" id="nbg:DV706_10590"/>
<dbReference type="PANTHER" id="PTHR43284">
    <property type="entry name" value="ASPARAGINE SYNTHETASE (GLUTAMINE-HYDROLYZING)"/>
    <property type="match status" value="1"/>
</dbReference>
<dbReference type="SUPFAM" id="SSF56235">
    <property type="entry name" value="N-terminal nucleophile aminohydrolases (Ntn hydrolases)"/>
    <property type="match status" value="1"/>
</dbReference>
<gene>
    <name evidence="3" type="ORF">DV706_10590</name>
</gene>
<accession>A0A4D6HM02</accession>
<sequence length="638" mass="71681">MRYTHGVVHTGGSAAGILDDWLPSDASVQYATDGVAIAAAPRVHRASNSPHAASNGSICCWVIGDVYGADSSDGTRPGQYEPRPTGVDPAQYCLSRYEREGIDFVGELNGNFTLLLYDAERDRLSLCTDRLGTVPVYWTRPDDETLVFSTNVQALPFHPAVDTAFSPAYLHEYLAFRRTFGVTTPFEKIEKLEPGTITTLSLAEGDLTTDQYWRPRYCPRDESFEWFVDEFTRRFRTVVEEWTRDGRDYGVLLSGGSDSRLVLAGLEDATAFHMNDWMNREARIAERVALTADAEFELLERGPQYRINALERNRWAGSFNGWFTQPYTTGFEDELTDRIDGLLSGLYADSLFDGFGIPSPTTSLGPLGSVTLPVERSVETVDDYIDLLLERAHDDLETPTDLRTVLEENIYREGDRIVHHGVTYDSLEEVVYYGDLYPLSNDDDMRFHTALRQTLPYRTPFLDDRLVDLSLSMPIRYRLRRNLVNRAVERLSPELVAIPHASTGVSLSRSFPAAYAGEHAMECWQKYVSPRSPPEPYLTDGPWLDDAELLRSFGFATDILEAKGGLADALPGPDADAIRELYRTHCRGEDRVGELYTLLTVLTMPATACVLEDDSTMRHDHTPGPFERCLQPTVIDLD</sequence>
<dbReference type="Gene3D" id="3.40.50.620">
    <property type="entry name" value="HUPs"/>
    <property type="match status" value="1"/>
</dbReference>
<dbReference type="InterPro" id="IPR051786">
    <property type="entry name" value="ASN_synthetase/amidase"/>
</dbReference>
<protein>
    <submittedName>
        <fullName evidence="3">Asparagine synthase</fullName>
    </submittedName>
</protein>
<proteinExistence type="predicted"/>
<evidence type="ECO:0000313" key="3">
    <source>
        <dbReference type="EMBL" id="QCC54870.1"/>
    </source>
</evidence>
<name>A0A4D6HM02_9EURY</name>
<organism evidence="3 4">
    <name type="scientific">Natronorubrum bangense</name>
    <dbReference type="NCBI Taxonomy" id="61858"/>
    <lineage>
        <taxon>Archaea</taxon>
        <taxon>Methanobacteriati</taxon>
        <taxon>Methanobacteriota</taxon>
        <taxon>Stenosarchaea group</taxon>
        <taxon>Halobacteria</taxon>
        <taxon>Halobacteriales</taxon>
        <taxon>Natrialbaceae</taxon>
        <taxon>Natronorubrum</taxon>
    </lineage>
</organism>
<dbReference type="EMBL" id="CP031305">
    <property type="protein sequence ID" value="QCC54870.1"/>
    <property type="molecule type" value="Genomic_DNA"/>
</dbReference>
<evidence type="ECO:0000259" key="1">
    <source>
        <dbReference type="Pfam" id="PF00733"/>
    </source>
</evidence>
<dbReference type="InterPro" id="IPR001962">
    <property type="entry name" value="Asn_synthase"/>
</dbReference>
<dbReference type="PANTHER" id="PTHR43284:SF1">
    <property type="entry name" value="ASPARAGINE SYNTHETASE"/>
    <property type="match status" value="1"/>
</dbReference>
<feature type="domain" description="Glutamine amidotransferase type-2" evidence="2">
    <location>
        <begin position="54"/>
        <end position="155"/>
    </location>
</feature>
<dbReference type="GO" id="GO:0006529">
    <property type="term" value="P:asparagine biosynthetic process"/>
    <property type="evidence" value="ECO:0007669"/>
    <property type="project" value="InterPro"/>
</dbReference>
<dbReference type="Gene3D" id="3.60.20.10">
    <property type="entry name" value="Glutamine Phosphoribosylpyrophosphate, subunit 1, domain 1"/>
    <property type="match status" value="1"/>
</dbReference>
<evidence type="ECO:0000259" key="2">
    <source>
        <dbReference type="Pfam" id="PF13537"/>
    </source>
</evidence>
<reference evidence="3 4" key="1">
    <citation type="journal article" date="2019" name="Nat. Commun.">
        <title>A new type of DNA phosphorothioation-based antiviral system in archaea.</title>
        <authorList>
            <person name="Xiong L."/>
            <person name="Liu S."/>
            <person name="Chen S."/>
            <person name="Xiao Y."/>
            <person name="Zhu B."/>
            <person name="Gao Y."/>
            <person name="Zhang Y."/>
            <person name="Chen B."/>
            <person name="Luo J."/>
            <person name="Deng Z."/>
            <person name="Chen X."/>
            <person name="Wang L."/>
            <person name="Chen S."/>
        </authorList>
    </citation>
    <scope>NUCLEOTIDE SEQUENCE [LARGE SCALE GENOMIC DNA]</scope>
    <source>
        <strain evidence="3 4">JCM 10635</strain>
    </source>
</reference>
<dbReference type="InterPro" id="IPR029055">
    <property type="entry name" value="Ntn_hydrolases_N"/>
</dbReference>
<dbReference type="SUPFAM" id="SSF52402">
    <property type="entry name" value="Adenine nucleotide alpha hydrolases-like"/>
    <property type="match status" value="1"/>
</dbReference>
<dbReference type="InterPro" id="IPR017932">
    <property type="entry name" value="GATase_2_dom"/>
</dbReference>
<dbReference type="Proteomes" id="UP000296822">
    <property type="component" value="Chromosome"/>
</dbReference>
<evidence type="ECO:0000313" key="4">
    <source>
        <dbReference type="Proteomes" id="UP000296822"/>
    </source>
</evidence>
<dbReference type="RefSeq" id="WP_006064649.1">
    <property type="nucleotide sequence ID" value="NZ_CP031305.1"/>
</dbReference>
<dbReference type="GeneID" id="39851704"/>
<feature type="domain" description="Asparagine synthetase" evidence="1">
    <location>
        <begin position="232"/>
        <end position="493"/>
    </location>
</feature>
<dbReference type="Pfam" id="PF13537">
    <property type="entry name" value="GATase_7"/>
    <property type="match status" value="1"/>
</dbReference>
<dbReference type="Pfam" id="PF00733">
    <property type="entry name" value="Asn_synthase"/>
    <property type="match status" value="1"/>
</dbReference>
<dbReference type="InterPro" id="IPR014729">
    <property type="entry name" value="Rossmann-like_a/b/a_fold"/>
</dbReference>
<dbReference type="GO" id="GO:0004066">
    <property type="term" value="F:asparagine synthase (glutamine-hydrolyzing) activity"/>
    <property type="evidence" value="ECO:0007669"/>
    <property type="project" value="InterPro"/>
</dbReference>